<evidence type="ECO:0000313" key="3">
    <source>
        <dbReference type="EMBL" id="RZD16890.1"/>
    </source>
</evidence>
<name>A0A519BI00_ACIG2</name>
<gene>
    <name evidence="3" type="ORF">EVJ46_01235</name>
</gene>
<dbReference type="Proteomes" id="UP000316562">
    <property type="component" value="Unassembled WGS sequence"/>
</dbReference>
<dbReference type="SUPFAM" id="SSF53756">
    <property type="entry name" value="UDP-Glycosyltransferase/glycogen phosphorylase"/>
    <property type="match status" value="1"/>
</dbReference>
<feature type="domain" description="Glycosyl transferase family 1" evidence="1">
    <location>
        <begin position="289"/>
        <end position="452"/>
    </location>
</feature>
<dbReference type="PANTHER" id="PTHR12526">
    <property type="entry name" value="GLYCOSYLTRANSFERASE"/>
    <property type="match status" value="1"/>
</dbReference>
<dbReference type="InterPro" id="IPR028098">
    <property type="entry name" value="Glyco_trans_4-like_N"/>
</dbReference>
<sequence>MKQEKQIKTINILHIDSYDKYGGAQKSTVNTLKAIKLTLELSRQNSNLNSAAYRNNPYLTKETDLYNNCGGSTKHNGCARSQNSKYNFNFYVIHNNNKIYEEELNNLNIPNFSIKMKNFGDIAAIIKISKFLIKYKINIVIFHSSRDHMLGGIACFLSGRKIIKILTRHVAYNVSFLKGFLIYHLLTDHYIAISKYIKNILIDDLKINQDKITVIYDIRFADDIADTANTAAINAGKYADKDMDRDKIKYADKDINMEMGMDKYRDKTDTVGICTDKYSDKTDEIKNHVKKELNIPKEMKIVSIIGRLSNEKGHMTFLNAARFIIKKRKDIKFMIVGDGDLFNDIEEFITDNKLSDYIIMTGFKKNVERYIEASDLIIVPSGLEGLGGIIVESCMRKKAVIASNVGGIPEIIDNRLTGILFEKDNFQELADKILNVIDDKKMLNKLGNNCYKKIIDEFNPYRLAEENIGLYLRLLKLETFNR</sequence>
<keyword evidence="3" id="KW-0808">Transferase</keyword>
<dbReference type="Gene3D" id="3.40.50.2000">
    <property type="entry name" value="Glycogen Phosphorylase B"/>
    <property type="match status" value="3"/>
</dbReference>
<evidence type="ECO:0000259" key="2">
    <source>
        <dbReference type="Pfam" id="PF13439"/>
    </source>
</evidence>
<dbReference type="InterPro" id="IPR001296">
    <property type="entry name" value="Glyco_trans_1"/>
</dbReference>
<dbReference type="GO" id="GO:0016757">
    <property type="term" value="F:glycosyltransferase activity"/>
    <property type="evidence" value="ECO:0007669"/>
    <property type="project" value="InterPro"/>
</dbReference>
<evidence type="ECO:0000313" key="4">
    <source>
        <dbReference type="Proteomes" id="UP000316562"/>
    </source>
</evidence>
<protein>
    <submittedName>
        <fullName evidence="3">Glycosyltransferase family 1 protein</fullName>
    </submittedName>
</protein>
<reference evidence="3 4" key="1">
    <citation type="journal article" date="2019" name="ISME J.">
        <title>Insights into ecological role of a new deltaproteobacterial order Candidatus Acidulodesulfobacterales by metagenomics and metatranscriptomics.</title>
        <authorList>
            <person name="Tan S."/>
            <person name="Liu J."/>
            <person name="Fang Y."/>
            <person name="Hedlund B.P."/>
            <person name="Lian Z.H."/>
            <person name="Huang L.Y."/>
            <person name="Li J.T."/>
            <person name="Huang L.N."/>
            <person name="Li W.J."/>
            <person name="Jiang H.C."/>
            <person name="Dong H.L."/>
            <person name="Shu W.S."/>
        </authorList>
    </citation>
    <scope>NUCLEOTIDE SEQUENCE [LARGE SCALE GENOMIC DNA]</scope>
    <source>
        <strain evidence="3">AP2</strain>
    </source>
</reference>
<proteinExistence type="predicted"/>
<organism evidence="3 4">
    <name type="scientific">Acididesulfobacter guangdongensis</name>
    <dbReference type="NCBI Taxonomy" id="2597225"/>
    <lineage>
        <taxon>Bacteria</taxon>
        <taxon>Deltaproteobacteria</taxon>
        <taxon>Candidatus Acidulodesulfobacterales</taxon>
        <taxon>Candidatus Acididesulfobacter</taxon>
    </lineage>
</organism>
<dbReference type="AlphaFoldDB" id="A0A519BI00"/>
<dbReference type="CDD" id="cd03801">
    <property type="entry name" value="GT4_PimA-like"/>
    <property type="match status" value="1"/>
</dbReference>
<dbReference type="EMBL" id="SGBC01000001">
    <property type="protein sequence ID" value="RZD16890.1"/>
    <property type="molecule type" value="Genomic_DNA"/>
</dbReference>
<accession>A0A519BI00</accession>
<evidence type="ECO:0000259" key="1">
    <source>
        <dbReference type="Pfam" id="PF00534"/>
    </source>
</evidence>
<comment type="caution">
    <text evidence="3">The sequence shown here is derived from an EMBL/GenBank/DDBJ whole genome shotgun (WGS) entry which is preliminary data.</text>
</comment>
<dbReference type="Pfam" id="PF13439">
    <property type="entry name" value="Glyco_transf_4"/>
    <property type="match status" value="1"/>
</dbReference>
<feature type="domain" description="Glycosyltransferase subfamily 4-like N-terminal" evidence="2">
    <location>
        <begin position="104"/>
        <end position="216"/>
    </location>
</feature>
<dbReference type="Pfam" id="PF00534">
    <property type="entry name" value="Glycos_transf_1"/>
    <property type="match status" value="1"/>
</dbReference>